<dbReference type="STRING" id="444157.Tneu_0298"/>
<comment type="pathway">
    <text evidence="5">Cofactor biosynthesis; adenosylcobalamin biosynthesis; cob(II)yrinate a,c-diamide from sirohydrochlorin (anaerobic route): step 6/10.</text>
</comment>
<keyword evidence="2 5" id="KW-0489">Methyltransferase</keyword>
<dbReference type="GeneID" id="6165844"/>
<dbReference type="PANTHER" id="PTHR35863">
    <property type="entry name" value="COBALT-PRECORRIN-5B C(1)-METHYLTRANSFERASE"/>
    <property type="match status" value="1"/>
</dbReference>
<dbReference type="PIRSF" id="PIRSF026782">
    <property type="entry name" value="CbiD"/>
    <property type="match status" value="1"/>
</dbReference>
<dbReference type="InterPro" id="IPR036074">
    <property type="entry name" value="CbiD_sf"/>
</dbReference>
<dbReference type="Pfam" id="PF01888">
    <property type="entry name" value="CbiD"/>
    <property type="match status" value="1"/>
</dbReference>
<organism evidence="6 7">
    <name type="scientific">Pyrobaculum neutrophilum (strain DSM 2338 / JCM 9278 / NBRC 100436 / V24Sta)</name>
    <name type="common">Thermoproteus neutrophilus</name>
    <dbReference type="NCBI Taxonomy" id="444157"/>
    <lineage>
        <taxon>Archaea</taxon>
        <taxon>Thermoproteota</taxon>
        <taxon>Thermoprotei</taxon>
        <taxon>Thermoproteales</taxon>
        <taxon>Thermoproteaceae</taxon>
        <taxon>Pyrobaculum</taxon>
    </lineage>
</organism>
<dbReference type="AlphaFoldDB" id="B1YBB8"/>
<comment type="function">
    <text evidence="5">Catalyzes the methylation of C-1 in cobalt-precorrin-5B to form cobalt-precorrin-6A.</text>
</comment>
<evidence type="ECO:0000256" key="4">
    <source>
        <dbReference type="ARBA" id="ARBA00022691"/>
    </source>
</evidence>
<dbReference type="EC" id="2.1.1.195" evidence="5"/>
<dbReference type="GO" id="GO:0032259">
    <property type="term" value="P:methylation"/>
    <property type="evidence" value="ECO:0007669"/>
    <property type="project" value="UniProtKB-KW"/>
</dbReference>
<evidence type="ECO:0000313" key="6">
    <source>
        <dbReference type="EMBL" id="ACB39249.1"/>
    </source>
</evidence>
<dbReference type="eggNOG" id="arCOG04383">
    <property type="taxonomic scope" value="Archaea"/>
</dbReference>
<proteinExistence type="inferred from homology"/>
<dbReference type="UniPathway" id="UPA00148">
    <property type="reaction ID" value="UER00227"/>
</dbReference>
<dbReference type="KEGG" id="tne:Tneu_0298"/>
<dbReference type="RefSeq" id="WP_012349670.1">
    <property type="nucleotide sequence ID" value="NC_010525.1"/>
</dbReference>
<name>B1YBB8_PYRNV</name>
<dbReference type="NCBIfam" id="TIGR00312">
    <property type="entry name" value="cbiD"/>
    <property type="match status" value="1"/>
</dbReference>
<keyword evidence="1 5" id="KW-0169">Cobalamin biosynthesis</keyword>
<accession>B1YBB8</accession>
<protein>
    <recommendedName>
        <fullName evidence="5">Cobalt-precorrin-5B C(1)-methyltransferase</fullName>
        <ecNumber evidence="5">2.1.1.195</ecNumber>
    </recommendedName>
    <alternativeName>
        <fullName evidence="5">Cobalt-precorrin-6A synthase</fullName>
    </alternativeName>
</protein>
<keyword evidence="3 5" id="KW-0808">Transferase</keyword>
<dbReference type="InterPro" id="IPR002748">
    <property type="entry name" value="CbiD"/>
</dbReference>
<dbReference type="GO" id="GO:0019251">
    <property type="term" value="P:anaerobic cobalamin biosynthetic process"/>
    <property type="evidence" value="ECO:0007669"/>
    <property type="project" value="UniProtKB-UniRule"/>
</dbReference>
<evidence type="ECO:0000313" key="7">
    <source>
        <dbReference type="Proteomes" id="UP000001694"/>
    </source>
</evidence>
<evidence type="ECO:0000256" key="1">
    <source>
        <dbReference type="ARBA" id="ARBA00022573"/>
    </source>
</evidence>
<dbReference type="SUPFAM" id="SSF111342">
    <property type="entry name" value="CbiD-like"/>
    <property type="match status" value="1"/>
</dbReference>
<dbReference type="OrthoDB" id="10423at2157"/>
<dbReference type="EMBL" id="CP001014">
    <property type="protein sequence ID" value="ACB39249.1"/>
    <property type="molecule type" value="Genomic_DNA"/>
</dbReference>
<dbReference type="GO" id="GO:0043780">
    <property type="term" value="F:cobalt-precorrin-5B C1-methyltransferase activity"/>
    <property type="evidence" value="ECO:0007669"/>
    <property type="project" value="RHEA"/>
</dbReference>
<keyword evidence="7" id="KW-1185">Reference proteome</keyword>
<dbReference type="HOGENOM" id="CLU_041273_1_0_2"/>
<keyword evidence="4 5" id="KW-0949">S-adenosyl-L-methionine</keyword>
<dbReference type="Gene3D" id="3.30.2110.10">
    <property type="entry name" value="CbiD-like"/>
    <property type="match status" value="1"/>
</dbReference>
<gene>
    <name evidence="5" type="primary">cbiD</name>
    <name evidence="6" type="ordered locus">Tneu_0298</name>
</gene>
<evidence type="ECO:0000256" key="3">
    <source>
        <dbReference type="ARBA" id="ARBA00022679"/>
    </source>
</evidence>
<comment type="similarity">
    <text evidence="5">Belongs to the CbiD family.</text>
</comment>
<evidence type="ECO:0000256" key="5">
    <source>
        <dbReference type="HAMAP-Rule" id="MF_00787"/>
    </source>
</evidence>
<dbReference type="HAMAP" id="MF_00787">
    <property type="entry name" value="CbiD"/>
    <property type="match status" value="1"/>
</dbReference>
<dbReference type="PANTHER" id="PTHR35863:SF1">
    <property type="entry name" value="COBALT-PRECORRIN-5B C(1)-METHYLTRANSFERASE"/>
    <property type="match status" value="1"/>
</dbReference>
<dbReference type="Proteomes" id="UP000001694">
    <property type="component" value="Chromosome"/>
</dbReference>
<sequence length="341" mass="35231">MLTLKRFGITTGAAAAAAAKAAALHWRGVEAKAVTVPTPVGLRLEIYVERVYREGEWSCAEVRKFSGDNPDVLDGAVVKACFKPGGSGVSIRGGRGVGVVTRPGLPVPPGEPAINPVPRAMIAEAVREAGFTGGEVVVEVPEGERLAELTMNRDVGVVGGVSILGTTGIETPVSDEDYIEHVRAELRAVRAVSDSVVIATGNRAVEYAKALWGNAVVKVGDLLGEAAKEAASLGFRAIVVAGLPAKIVKVAAGAMNTHSRYCDGRIEALTHAAVSVGVPPEVVKEVAASASVGEALVKLGVFRGAVLEAVARRAKERLSKYAGAPVEVVIFYDGGELAARA</sequence>
<reference evidence="6" key="1">
    <citation type="submission" date="2008-03" db="EMBL/GenBank/DDBJ databases">
        <title>Complete sequence of Thermoproteus neutrophilus V24Sta.</title>
        <authorList>
            <consortium name="US DOE Joint Genome Institute"/>
            <person name="Copeland A."/>
            <person name="Lucas S."/>
            <person name="Lapidus A."/>
            <person name="Glavina del Rio T."/>
            <person name="Dalin E."/>
            <person name="Tice H."/>
            <person name="Bruce D."/>
            <person name="Goodwin L."/>
            <person name="Pitluck S."/>
            <person name="Sims D."/>
            <person name="Brettin T."/>
            <person name="Detter J.C."/>
            <person name="Han C."/>
            <person name="Kuske C.R."/>
            <person name="Schmutz J."/>
            <person name="Larimer F."/>
            <person name="Land M."/>
            <person name="Hauser L."/>
            <person name="Kyrpides N."/>
            <person name="Mikhailova N."/>
            <person name="Biddle J.F."/>
            <person name="Zhang Z."/>
            <person name="Fitz-Gibbon S.T."/>
            <person name="Lowe T.M."/>
            <person name="Saltikov C."/>
            <person name="House C.H."/>
            <person name="Richardson P."/>
        </authorList>
    </citation>
    <scope>NUCLEOTIDE SEQUENCE [LARGE SCALE GENOMIC DNA]</scope>
    <source>
        <strain evidence="6">V24Sta</strain>
    </source>
</reference>
<evidence type="ECO:0000256" key="2">
    <source>
        <dbReference type="ARBA" id="ARBA00022603"/>
    </source>
</evidence>
<comment type="catalytic activity">
    <reaction evidence="5">
        <text>Co-precorrin-5B + S-adenosyl-L-methionine = Co-precorrin-6A + S-adenosyl-L-homocysteine</text>
        <dbReference type="Rhea" id="RHEA:26285"/>
        <dbReference type="ChEBI" id="CHEBI:57856"/>
        <dbReference type="ChEBI" id="CHEBI:59789"/>
        <dbReference type="ChEBI" id="CHEBI:60063"/>
        <dbReference type="ChEBI" id="CHEBI:60064"/>
        <dbReference type="EC" id="2.1.1.195"/>
    </reaction>
</comment>